<evidence type="ECO:0000313" key="3">
    <source>
        <dbReference type="Proteomes" id="UP001244011"/>
    </source>
</evidence>
<dbReference type="Gene3D" id="3.40.630.30">
    <property type="match status" value="1"/>
</dbReference>
<keyword evidence="3" id="KW-1185">Reference proteome</keyword>
<dbReference type="SUPFAM" id="SSF55729">
    <property type="entry name" value="Acyl-CoA N-acyltransferases (Nat)"/>
    <property type="match status" value="1"/>
</dbReference>
<dbReference type="Proteomes" id="UP001244011">
    <property type="component" value="Unassembled WGS sequence"/>
</dbReference>
<dbReference type="RefSeq" id="XP_060279940.1">
    <property type="nucleotide sequence ID" value="XM_060428932.1"/>
</dbReference>
<dbReference type="GO" id="GO:0016747">
    <property type="term" value="F:acyltransferase activity, transferring groups other than amino-acyl groups"/>
    <property type="evidence" value="ECO:0007669"/>
    <property type="project" value="InterPro"/>
</dbReference>
<comment type="caution">
    <text evidence="2">The sequence shown here is derived from an EMBL/GenBank/DDBJ whole genome shotgun (WGS) entry which is preliminary data.</text>
</comment>
<feature type="domain" description="N-acetyltransferase" evidence="1">
    <location>
        <begin position="7"/>
        <end position="177"/>
    </location>
</feature>
<organism evidence="2 3">
    <name type="scientific">Phialemonium atrogriseum</name>
    <dbReference type="NCBI Taxonomy" id="1093897"/>
    <lineage>
        <taxon>Eukaryota</taxon>
        <taxon>Fungi</taxon>
        <taxon>Dikarya</taxon>
        <taxon>Ascomycota</taxon>
        <taxon>Pezizomycotina</taxon>
        <taxon>Sordariomycetes</taxon>
        <taxon>Sordariomycetidae</taxon>
        <taxon>Cephalothecales</taxon>
        <taxon>Cephalothecaceae</taxon>
        <taxon>Phialemonium</taxon>
    </lineage>
</organism>
<name>A0AAJ0BTH9_9PEZI</name>
<dbReference type="InterPro" id="IPR000182">
    <property type="entry name" value="GNAT_dom"/>
</dbReference>
<accession>A0AAJ0BTH9</accession>
<sequence>MMDGVAVKIRQGEPDDVPWVIALSVRVQEALTSSGSKQVIGPLQVGMVESAISARCCYILSLESTSDRLGSVIIMPLPHDHLYHQQLGADTMKDFSKPHWVLQSLMLEPEWQGKRIGIRFLAGVAGLMGPELGTIFLDCWEGNTKLQSFYSRAGFKHLGTVPENDYYVAVFAKEMCRED</sequence>
<protein>
    <submittedName>
        <fullName evidence="2">Acyl-CoA N-acyltransferase</fullName>
    </submittedName>
</protein>
<evidence type="ECO:0000259" key="1">
    <source>
        <dbReference type="PROSITE" id="PS51186"/>
    </source>
</evidence>
<dbReference type="EMBL" id="MU839025">
    <property type="protein sequence ID" value="KAK1763727.1"/>
    <property type="molecule type" value="Genomic_DNA"/>
</dbReference>
<dbReference type="AlphaFoldDB" id="A0AAJ0BTH9"/>
<reference evidence="2" key="1">
    <citation type="submission" date="2023-06" db="EMBL/GenBank/DDBJ databases">
        <title>Genome-scale phylogeny and comparative genomics of the fungal order Sordariales.</title>
        <authorList>
            <consortium name="Lawrence Berkeley National Laboratory"/>
            <person name="Hensen N."/>
            <person name="Bonometti L."/>
            <person name="Westerberg I."/>
            <person name="Brannstrom I.O."/>
            <person name="Guillou S."/>
            <person name="Cros-Aarteil S."/>
            <person name="Calhoun S."/>
            <person name="Haridas S."/>
            <person name="Kuo A."/>
            <person name="Mondo S."/>
            <person name="Pangilinan J."/>
            <person name="Riley R."/>
            <person name="Labutti K."/>
            <person name="Andreopoulos B."/>
            <person name="Lipzen A."/>
            <person name="Chen C."/>
            <person name="Yanf M."/>
            <person name="Daum C."/>
            <person name="Ng V."/>
            <person name="Clum A."/>
            <person name="Steindorff A."/>
            <person name="Ohm R."/>
            <person name="Martin F."/>
            <person name="Silar P."/>
            <person name="Natvig D."/>
            <person name="Lalanne C."/>
            <person name="Gautier V."/>
            <person name="Ament-Velasquez S.L."/>
            <person name="Kruys A."/>
            <person name="Hutchinson M.I."/>
            <person name="Powell A.J."/>
            <person name="Barry K."/>
            <person name="Miller A.N."/>
            <person name="Grigoriev I.V."/>
            <person name="Debuchy R."/>
            <person name="Gladieux P."/>
            <person name="Thoren M.H."/>
            <person name="Johannesson H."/>
        </authorList>
    </citation>
    <scope>NUCLEOTIDE SEQUENCE</scope>
    <source>
        <strain evidence="2">8032-3</strain>
    </source>
</reference>
<gene>
    <name evidence="2" type="ORF">QBC33DRAFT_549040</name>
</gene>
<dbReference type="InterPro" id="IPR016181">
    <property type="entry name" value="Acyl_CoA_acyltransferase"/>
</dbReference>
<dbReference type="PROSITE" id="PS51186">
    <property type="entry name" value="GNAT"/>
    <property type="match status" value="1"/>
</dbReference>
<dbReference type="Pfam" id="PF00583">
    <property type="entry name" value="Acetyltransf_1"/>
    <property type="match status" value="1"/>
</dbReference>
<evidence type="ECO:0000313" key="2">
    <source>
        <dbReference type="EMBL" id="KAK1763727.1"/>
    </source>
</evidence>
<dbReference type="GeneID" id="85312119"/>
<proteinExistence type="predicted"/>